<reference evidence="2" key="1">
    <citation type="submission" date="2018-05" db="EMBL/GenBank/DDBJ databases">
        <authorList>
            <person name="Lanie J.A."/>
            <person name="Ng W.-L."/>
            <person name="Kazmierczak K.M."/>
            <person name="Andrzejewski T.M."/>
            <person name="Davidsen T.M."/>
            <person name="Wayne K.J."/>
            <person name="Tettelin H."/>
            <person name="Glass J.I."/>
            <person name="Rusch D."/>
            <person name="Podicherti R."/>
            <person name="Tsui H.-C.T."/>
            <person name="Winkler M.E."/>
        </authorList>
    </citation>
    <scope>NUCLEOTIDE SEQUENCE</scope>
</reference>
<dbReference type="SUPFAM" id="SSF52096">
    <property type="entry name" value="ClpP/crotonase"/>
    <property type="match status" value="1"/>
</dbReference>
<proteinExistence type="inferred from homology"/>
<feature type="non-terminal residue" evidence="2">
    <location>
        <position position="150"/>
    </location>
</feature>
<dbReference type="InterPro" id="IPR029045">
    <property type="entry name" value="ClpP/crotonase-like_dom_sf"/>
</dbReference>
<dbReference type="CDD" id="cd06558">
    <property type="entry name" value="crotonase-like"/>
    <property type="match status" value="1"/>
</dbReference>
<dbReference type="Pfam" id="PF00378">
    <property type="entry name" value="ECH_1"/>
    <property type="match status" value="1"/>
</dbReference>
<protein>
    <recommendedName>
        <fullName evidence="3">Enoyl-CoA hydratase</fullName>
    </recommendedName>
</protein>
<dbReference type="PANTHER" id="PTHR43802">
    <property type="entry name" value="ENOYL-COA HYDRATASE"/>
    <property type="match status" value="1"/>
</dbReference>
<dbReference type="InterPro" id="IPR001753">
    <property type="entry name" value="Enoyl-CoA_hydra/iso"/>
</dbReference>
<dbReference type="Gene3D" id="3.90.226.10">
    <property type="entry name" value="2-enoyl-CoA Hydratase, Chain A, domain 1"/>
    <property type="match status" value="1"/>
</dbReference>
<dbReference type="EMBL" id="UINC01024505">
    <property type="protein sequence ID" value="SVA98254.1"/>
    <property type="molecule type" value="Genomic_DNA"/>
</dbReference>
<comment type="similarity">
    <text evidence="1">Belongs to the enoyl-CoA hydratase/isomerase family.</text>
</comment>
<dbReference type="PANTHER" id="PTHR43802:SF1">
    <property type="entry name" value="IP11341P-RELATED"/>
    <property type="match status" value="1"/>
</dbReference>
<evidence type="ECO:0000256" key="1">
    <source>
        <dbReference type="ARBA" id="ARBA00005254"/>
    </source>
</evidence>
<sequence length="150" mass="16002">MAAKNPDARVVVLSGKGKGLSGGVDLNYLASFGAAQMRDFLRLFYVETLEVIRELGKPAIAAVHGYAREGACTLAFACDMIIAADDASFGYPGVPNLAAPPGMHVWFLQKLIGRLRAAELIFTGDPISAEEAARLGLITRVVPARDLQKE</sequence>
<evidence type="ECO:0000313" key="2">
    <source>
        <dbReference type="EMBL" id="SVA98254.1"/>
    </source>
</evidence>
<name>A0A382AA53_9ZZZZ</name>
<accession>A0A382AA53</accession>
<dbReference type="AlphaFoldDB" id="A0A382AA53"/>
<gene>
    <name evidence="2" type="ORF">METZ01_LOCUS151108</name>
</gene>
<evidence type="ECO:0008006" key="3">
    <source>
        <dbReference type="Google" id="ProtNLM"/>
    </source>
</evidence>
<organism evidence="2">
    <name type="scientific">marine metagenome</name>
    <dbReference type="NCBI Taxonomy" id="408172"/>
    <lineage>
        <taxon>unclassified sequences</taxon>
        <taxon>metagenomes</taxon>
        <taxon>ecological metagenomes</taxon>
    </lineage>
</organism>